<sequence length="160" mass="18154">MKIHGEWEISVIRQILIRSTAGVFNREGTLAVFQETQEKAPIQAPWVGLTNAENWEMSGAESLQLFPSMREWAFAHQCQALAVVVPSELKKKIHQTQTGIFSKDQVAYFTRLDAACEWLTQKGFRISPEEYPHAEFIRRTKPQTPDDLGGTPNVQSKVLL</sequence>
<evidence type="ECO:0000256" key="1">
    <source>
        <dbReference type="SAM" id="MobiDB-lite"/>
    </source>
</evidence>
<organism evidence="2 3">
    <name type="scientific">Undibacterium fentianense</name>
    <dbReference type="NCBI Taxonomy" id="2828728"/>
    <lineage>
        <taxon>Bacteria</taxon>
        <taxon>Pseudomonadati</taxon>
        <taxon>Pseudomonadota</taxon>
        <taxon>Betaproteobacteria</taxon>
        <taxon>Burkholderiales</taxon>
        <taxon>Oxalobacteraceae</taxon>
        <taxon>Undibacterium</taxon>
    </lineage>
</organism>
<dbReference type="RefSeq" id="WP_212676445.1">
    <property type="nucleotide sequence ID" value="NZ_JAGSPJ010000006.1"/>
</dbReference>
<name>A0A941E4F3_9BURK</name>
<evidence type="ECO:0000313" key="2">
    <source>
        <dbReference type="EMBL" id="MBR7801336.1"/>
    </source>
</evidence>
<dbReference type="AlphaFoldDB" id="A0A941E4F3"/>
<reference evidence="2" key="1">
    <citation type="submission" date="2021-04" db="EMBL/GenBank/DDBJ databases">
        <title>novel species isolated from subtropical streams in China.</title>
        <authorList>
            <person name="Lu H."/>
        </authorList>
    </citation>
    <scope>NUCLEOTIDE SEQUENCE</scope>
    <source>
        <strain evidence="2">FT137W</strain>
    </source>
</reference>
<feature type="region of interest" description="Disordered" evidence="1">
    <location>
        <begin position="140"/>
        <end position="160"/>
    </location>
</feature>
<comment type="caution">
    <text evidence="2">The sequence shown here is derived from an EMBL/GenBank/DDBJ whole genome shotgun (WGS) entry which is preliminary data.</text>
</comment>
<accession>A0A941E4F3</accession>
<dbReference type="Proteomes" id="UP000678545">
    <property type="component" value="Unassembled WGS sequence"/>
</dbReference>
<gene>
    <name evidence="2" type="ORF">KDM90_15105</name>
</gene>
<proteinExistence type="predicted"/>
<protein>
    <submittedName>
        <fullName evidence="2">Uncharacterized protein</fullName>
    </submittedName>
</protein>
<evidence type="ECO:0000313" key="3">
    <source>
        <dbReference type="Proteomes" id="UP000678545"/>
    </source>
</evidence>
<dbReference type="EMBL" id="JAGSPJ010000006">
    <property type="protein sequence ID" value="MBR7801336.1"/>
    <property type="molecule type" value="Genomic_DNA"/>
</dbReference>
<keyword evidence="3" id="KW-1185">Reference proteome</keyword>